<feature type="non-terminal residue" evidence="1">
    <location>
        <position position="1"/>
    </location>
</feature>
<proteinExistence type="predicted"/>
<evidence type="ECO:0000313" key="1">
    <source>
        <dbReference type="EMBL" id="BAS94200.1"/>
    </source>
</evidence>
<protein>
    <submittedName>
        <fullName evidence="1">Os05g0436400 protein</fullName>
    </submittedName>
</protein>
<keyword evidence="2" id="KW-1185">Reference proteome</keyword>
<name>A0A0P0WMU7_ORYSJ</name>
<dbReference type="EMBL" id="AP014961">
    <property type="protein sequence ID" value="BAS94200.1"/>
    <property type="molecule type" value="Genomic_DNA"/>
</dbReference>
<gene>
    <name evidence="1" type="ordered locus">Os05g0436400</name>
    <name evidence="1" type="ORF">OSNPB_050436400</name>
</gene>
<reference evidence="1 2" key="3">
    <citation type="journal article" date="2013" name="Rice">
        <title>Improvement of the Oryza sativa Nipponbare reference genome using next generation sequence and optical map data.</title>
        <authorList>
            <person name="Kawahara Y."/>
            <person name="de la Bastide M."/>
            <person name="Hamilton J.P."/>
            <person name="Kanamori H."/>
            <person name="McCombie W.R."/>
            <person name="Ouyang S."/>
            <person name="Schwartz D.C."/>
            <person name="Tanaka T."/>
            <person name="Wu J."/>
            <person name="Zhou S."/>
            <person name="Childs K.L."/>
            <person name="Davidson R.M."/>
            <person name="Lin H."/>
            <person name="Quesada-Ocampo L."/>
            <person name="Vaillancourt B."/>
            <person name="Sakai H."/>
            <person name="Lee S.S."/>
            <person name="Kim J."/>
            <person name="Numa H."/>
            <person name="Itoh T."/>
            <person name="Buell C.R."/>
            <person name="Matsumoto T."/>
        </authorList>
    </citation>
    <scope>NUCLEOTIDE SEQUENCE [LARGE SCALE GENOMIC DNA]</scope>
    <source>
        <strain evidence="2">cv. Nipponbare</strain>
    </source>
</reference>
<sequence length="83" mass="8992">HPSIDRSSDPTEVREQPSPLPLFLLRFEIHGGASAVRHLKPSPVVLFVCSRRADLKARPADLLPPTSSLVSTRIEGLAITSLA</sequence>
<dbReference type="AlphaFoldDB" id="A0A0P0WMU7"/>
<dbReference type="Gramene" id="Os05t0436400-02">
    <property type="protein sequence ID" value="Os05t0436400-02"/>
    <property type="gene ID" value="Os05g0436400"/>
</dbReference>
<accession>A0A0P0WMU7</accession>
<dbReference type="ExpressionAtlas" id="A0A0P0WMU7">
    <property type="expression patterns" value="baseline and differential"/>
</dbReference>
<evidence type="ECO:0000313" key="2">
    <source>
        <dbReference type="Proteomes" id="UP000059680"/>
    </source>
</evidence>
<dbReference type="Proteomes" id="UP000059680">
    <property type="component" value="Chromosome 5"/>
</dbReference>
<reference evidence="1 2" key="2">
    <citation type="journal article" date="2013" name="Plant Cell Physiol.">
        <title>Rice Annotation Project Database (RAP-DB): an integrative and interactive database for rice genomics.</title>
        <authorList>
            <person name="Sakai H."/>
            <person name="Lee S.S."/>
            <person name="Tanaka T."/>
            <person name="Numa H."/>
            <person name="Kim J."/>
            <person name="Kawahara Y."/>
            <person name="Wakimoto H."/>
            <person name="Yang C.C."/>
            <person name="Iwamoto M."/>
            <person name="Abe T."/>
            <person name="Yamada Y."/>
            <person name="Muto A."/>
            <person name="Inokuchi H."/>
            <person name="Ikemura T."/>
            <person name="Matsumoto T."/>
            <person name="Sasaki T."/>
            <person name="Itoh T."/>
        </authorList>
    </citation>
    <scope>NUCLEOTIDE SEQUENCE [LARGE SCALE GENOMIC DNA]</scope>
    <source>
        <strain evidence="2">cv. Nipponbare</strain>
    </source>
</reference>
<organism evidence="1 2">
    <name type="scientific">Oryza sativa subsp. japonica</name>
    <name type="common">Rice</name>
    <dbReference type="NCBI Taxonomy" id="39947"/>
    <lineage>
        <taxon>Eukaryota</taxon>
        <taxon>Viridiplantae</taxon>
        <taxon>Streptophyta</taxon>
        <taxon>Embryophyta</taxon>
        <taxon>Tracheophyta</taxon>
        <taxon>Spermatophyta</taxon>
        <taxon>Magnoliopsida</taxon>
        <taxon>Liliopsida</taxon>
        <taxon>Poales</taxon>
        <taxon>Poaceae</taxon>
        <taxon>BOP clade</taxon>
        <taxon>Oryzoideae</taxon>
        <taxon>Oryzeae</taxon>
        <taxon>Oryzinae</taxon>
        <taxon>Oryza</taxon>
        <taxon>Oryza sativa</taxon>
    </lineage>
</organism>
<reference evidence="2" key="1">
    <citation type="journal article" date="2005" name="Nature">
        <title>The map-based sequence of the rice genome.</title>
        <authorList>
            <consortium name="International rice genome sequencing project (IRGSP)"/>
            <person name="Matsumoto T."/>
            <person name="Wu J."/>
            <person name="Kanamori H."/>
            <person name="Katayose Y."/>
            <person name="Fujisawa M."/>
            <person name="Namiki N."/>
            <person name="Mizuno H."/>
            <person name="Yamamoto K."/>
            <person name="Antonio B.A."/>
            <person name="Baba T."/>
            <person name="Sakata K."/>
            <person name="Nagamura Y."/>
            <person name="Aoki H."/>
            <person name="Arikawa K."/>
            <person name="Arita K."/>
            <person name="Bito T."/>
            <person name="Chiden Y."/>
            <person name="Fujitsuka N."/>
            <person name="Fukunaka R."/>
            <person name="Hamada M."/>
            <person name="Harada C."/>
            <person name="Hayashi A."/>
            <person name="Hijishita S."/>
            <person name="Honda M."/>
            <person name="Hosokawa S."/>
            <person name="Ichikawa Y."/>
            <person name="Idonuma A."/>
            <person name="Iijima M."/>
            <person name="Ikeda M."/>
            <person name="Ikeno M."/>
            <person name="Ito K."/>
            <person name="Ito S."/>
            <person name="Ito T."/>
            <person name="Ito Y."/>
            <person name="Ito Y."/>
            <person name="Iwabuchi A."/>
            <person name="Kamiya K."/>
            <person name="Karasawa W."/>
            <person name="Kurita K."/>
            <person name="Katagiri S."/>
            <person name="Kikuta A."/>
            <person name="Kobayashi H."/>
            <person name="Kobayashi N."/>
            <person name="Machita K."/>
            <person name="Maehara T."/>
            <person name="Masukawa M."/>
            <person name="Mizubayashi T."/>
            <person name="Mukai Y."/>
            <person name="Nagasaki H."/>
            <person name="Nagata Y."/>
            <person name="Naito S."/>
            <person name="Nakashima M."/>
            <person name="Nakama Y."/>
            <person name="Nakamichi Y."/>
            <person name="Nakamura M."/>
            <person name="Meguro A."/>
            <person name="Negishi M."/>
            <person name="Ohta I."/>
            <person name="Ohta T."/>
            <person name="Okamoto M."/>
            <person name="Ono N."/>
            <person name="Saji S."/>
            <person name="Sakaguchi M."/>
            <person name="Sakai K."/>
            <person name="Shibata M."/>
            <person name="Shimokawa T."/>
            <person name="Song J."/>
            <person name="Takazaki Y."/>
            <person name="Terasawa K."/>
            <person name="Tsugane M."/>
            <person name="Tsuji K."/>
            <person name="Ueda S."/>
            <person name="Waki K."/>
            <person name="Yamagata H."/>
            <person name="Yamamoto M."/>
            <person name="Yamamoto S."/>
            <person name="Yamane H."/>
            <person name="Yoshiki S."/>
            <person name="Yoshihara R."/>
            <person name="Yukawa K."/>
            <person name="Zhong H."/>
            <person name="Yano M."/>
            <person name="Yuan Q."/>
            <person name="Ouyang S."/>
            <person name="Liu J."/>
            <person name="Jones K.M."/>
            <person name="Gansberger K."/>
            <person name="Moffat K."/>
            <person name="Hill J."/>
            <person name="Bera J."/>
            <person name="Fadrosh D."/>
            <person name="Jin S."/>
            <person name="Johri S."/>
            <person name="Kim M."/>
            <person name="Overton L."/>
            <person name="Reardon M."/>
            <person name="Tsitrin T."/>
            <person name="Vuong H."/>
            <person name="Weaver B."/>
            <person name="Ciecko A."/>
            <person name="Tallon L."/>
            <person name="Jackson J."/>
            <person name="Pai G."/>
            <person name="Aken S.V."/>
            <person name="Utterback T."/>
            <person name="Reidmuller S."/>
            <person name="Feldblyum T."/>
            <person name="Hsiao J."/>
            <person name="Zismann V."/>
            <person name="Iobst S."/>
            <person name="de Vazeille A.R."/>
            <person name="Buell C.R."/>
            <person name="Ying K."/>
            <person name="Li Y."/>
            <person name="Lu T."/>
            <person name="Huang Y."/>
            <person name="Zhao Q."/>
            <person name="Feng Q."/>
            <person name="Zhang L."/>
            <person name="Zhu J."/>
            <person name="Weng Q."/>
            <person name="Mu J."/>
            <person name="Lu Y."/>
            <person name="Fan D."/>
            <person name="Liu Y."/>
            <person name="Guan J."/>
            <person name="Zhang Y."/>
            <person name="Yu S."/>
            <person name="Liu X."/>
            <person name="Zhang Y."/>
            <person name="Hong G."/>
            <person name="Han B."/>
            <person name="Choisne N."/>
            <person name="Demange N."/>
            <person name="Orjeda G."/>
            <person name="Samain S."/>
            <person name="Cattolico L."/>
            <person name="Pelletier E."/>
            <person name="Couloux A."/>
            <person name="Segurens B."/>
            <person name="Wincker P."/>
            <person name="D'Hont A."/>
            <person name="Scarpelli C."/>
            <person name="Weissenbach J."/>
            <person name="Salanoubat M."/>
            <person name="Quetier F."/>
            <person name="Yu Y."/>
            <person name="Kim H.R."/>
            <person name="Rambo T."/>
            <person name="Currie J."/>
            <person name="Collura K."/>
            <person name="Luo M."/>
            <person name="Yang T."/>
            <person name="Ammiraju J.S.S."/>
            <person name="Engler F."/>
            <person name="Soderlund C."/>
            <person name="Wing R.A."/>
            <person name="Palmer L.E."/>
            <person name="de la Bastide M."/>
            <person name="Spiegel L."/>
            <person name="Nascimento L."/>
            <person name="Zutavern T."/>
            <person name="O'Shaughnessy A."/>
            <person name="Dike S."/>
            <person name="Dedhia N."/>
            <person name="Preston R."/>
            <person name="Balija V."/>
            <person name="McCombie W.R."/>
            <person name="Chow T."/>
            <person name="Chen H."/>
            <person name="Chung M."/>
            <person name="Chen C."/>
            <person name="Shaw J."/>
            <person name="Wu H."/>
            <person name="Hsiao K."/>
            <person name="Chao Y."/>
            <person name="Chu M."/>
            <person name="Cheng C."/>
            <person name="Hour A."/>
            <person name="Lee P."/>
            <person name="Lin S."/>
            <person name="Lin Y."/>
            <person name="Liou J."/>
            <person name="Liu S."/>
            <person name="Hsing Y."/>
            <person name="Raghuvanshi S."/>
            <person name="Mohanty A."/>
            <person name="Bharti A.K."/>
            <person name="Gaur A."/>
            <person name="Gupta V."/>
            <person name="Kumar D."/>
            <person name="Ravi V."/>
            <person name="Vij S."/>
            <person name="Kapur A."/>
            <person name="Khurana P."/>
            <person name="Khurana P."/>
            <person name="Khurana J.P."/>
            <person name="Tyagi A.K."/>
            <person name="Gaikwad K."/>
            <person name="Singh A."/>
            <person name="Dalal V."/>
            <person name="Srivastava S."/>
            <person name="Dixit A."/>
            <person name="Pal A.K."/>
            <person name="Ghazi I.A."/>
            <person name="Yadav M."/>
            <person name="Pandit A."/>
            <person name="Bhargava A."/>
            <person name="Sureshbabu K."/>
            <person name="Batra K."/>
            <person name="Sharma T.R."/>
            <person name="Mohapatra T."/>
            <person name="Singh N.K."/>
            <person name="Messing J."/>
            <person name="Nelson A.B."/>
            <person name="Fuks G."/>
            <person name="Kavchok S."/>
            <person name="Keizer G."/>
            <person name="Linton E."/>
            <person name="Llaca V."/>
            <person name="Song R."/>
            <person name="Tanyolac B."/>
            <person name="Young S."/>
            <person name="Ho-Il K."/>
            <person name="Hahn J.H."/>
            <person name="Sangsakoo G."/>
            <person name="Vanavichit A."/>
            <person name="de Mattos Luiz.A.T."/>
            <person name="Zimmer P.D."/>
            <person name="Malone G."/>
            <person name="Dellagostin O."/>
            <person name="de Oliveira A.C."/>
            <person name="Bevan M."/>
            <person name="Bancroft I."/>
            <person name="Minx P."/>
            <person name="Cordum H."/>
            <person name="Wilson R."/>
            <person name="Cheng Z."/>
            <person name="Jin W."/>
            <person name="Jiang J."/>
            <person name="Leong S.A."/>
            <person name="Iwama H."/>
            <person name="Gojobori T."/>
            <person name="Itoh T."/>
            <person name="Niimura Y."/>
            <person name="Fujii Y."/>
            <person name="Habara T."/>
            <person name="Sakai H."/>
            <person name="Sato Y."/>
            <person name="Wilson G."/>
            <person name="Kumar K."/>
            <person name="McCouch S."/>
            <person name="Juretic N."/>
            <person name="Hoen D."/>
            <person name="Wright S."/>
            <person name="Bruskiewich R."/>
            <person name="Bureau T."/>
            <person name="Miyao A."/>
            <person name="Hirochika H."/>
            <person name="Nishikawa T."/>
            <person name="Kadowaki K."/>
            <person name="Sugiura M."/>
            <person name="Burr B."/>
            <person name="Sasaki T."/>
        </authorList>
    </citation>
    <scope>NUCLEOTIDE SEQUENCE [LARGE SCALE GENOMIC DNA]</scope>
    <source>
        <strain evidence="2">cv. Nipponbare</strain>
    </source>
</reference>